<dbReference type="AlphaFoldDB" id="G7DZQ8"/>
<evidence type="ECO:0000256" key="2">
    <source>
        <dbReference type="ARBA" id="ARBA00004887"/>
    </source>
</evidence>
<dbReference type="Pfam" id="PF00677">
    <property type="entry name" value="Lum_binding"/>
    <property type="match status" value="2"/>
</dbReference>
<dbReference type="NCBIfam" id="NF006767">
    <property type="entry name" value="PRK09289.1"/>
    <property type="match status" value="1"/>
</dbReference>
<evidence type="ECO:0000313" key="11">
    <source>
        <dbReference type="Proteomes" id="UP000009131"/>
    </source>
</evidence>
<evidence type="ECO:0000256" key="1">
    <source>
        <dbReference type="ARBA" id="ARBA00002803"/>
    </source>
</evidence>
<dbReference type="PROSITE" id="PS51177">
    <property type="entry name" value="LUMAZINE_BIND"/>
    <property type="match status" value="2"/>
</dbReference>
<evidence type="ECO:0000256" key="6">
    <source>
        <dbReference type="ARBA" id="ARBA00022679"/>
    </source>
</evidence>
<keyword evidence="11" id="KW-1185">Reference proteome</keyword>
<dbReference type="FunFam" id="2.40.30.20:FF:000004">
    <property type="entry name" value="Riboflavin synthase, alpha subunit"/>
    <property type="match status" value="1"/>
</dbReference>
<gene>
    <name evidence="10" type="primary">Mo02729</name>
    <name evidence="10" type="ORF">E5Q_02729</name>
</gene>
<dbReference type="PANTHER" id="PTHR21098:SF0">
    <property type="entry name" value="RIBOFLAVIN SYNTHASE"/>
    <property type="match status" value="1"/>
</dbReference>
<dbReference type="InterPro" id="IPR017938">
    <property type="entry name" value="Riboflavin_synthase-like_b-brl"/>
</dbReference>
<accession>G7DZQ8</accession>
<dbReference type="InterPro" id="IPR001783">
    <property type="entry name" value="Lumazine-bd"/>
</dbReference>
<comment type="function">
    <text evidence="1">Catalyzes the dismutation of two molecules of 6,7-dimethyl-8-ribityllumazine, resulting in the formation of riboflavin and 5-amino-6-(D-ribitylamino)uracil.</text>
</comment>
<dbReference type="OMA" id="IGGHAMS"/>
<dbReference type="RefSeq" id="XP_014567896.1">
    <property type="nucleotide sequence ID" value="XM_014712410.1"/>
</dbReference>
<organism evidence="10 11">
    <name type="scientific">Mixia osmundae (strain CBS 9802 / IAM 14324 / JCM 22182 / KY 12970)</name>
    <dbReference type="NCBI Taxonomy" id="764103"/>
    <lineage>
        <taxon>Eukaryota</taxon>
        <taxon>Fungi</taxon>
        <taxon>Dikarya</taxon>
        <taxon>Basidiomycota</taxon>
        <taxon>Pucciniomycotina</taxon>
        <taxon>Mixiomycetes</taxon>
        <taxon>Mixiales</taxon>
        <taxon>Mixiaceae</taxon>
        <taxon>Mixia</taxon>
    </lineage>
</organism>
<dbReference type="NCBIfam" id="TIGR00187">
    <property type="entry name" value="ribE"/>
    <property type="match status" value="1"/>
</dbReference>
<feature type="domain" description="Lumazine-binding" evidence="9">
    <location>
        <begin position="104"/>
        <end position="205"/>
    </location>
</feature>
<dbReference type="PIRSF" id="PIRSF000498">
    <property type="entry name" value="Riboflavin_syn_A"/>
    <property type="match status" value="1"/>
</dbReference>
<feature type="domain" description="Lumazine-binding" evidence="9">
    <location>
        <begin position="1"/>
        <end position="103"/>
    </location>
</feature>
<dbReference type="SUPFAM" id="SSF63380">
    <property type="entry name" value="Riboflavin synthase domain-like"/>
    <property type="match status" value="2"/>
</dbReference>
<feature type="repeat" description="Lumazine-binding" evidence="8">
    <location>
        <begin position="104"/>
        <end position="205"/>
    </location>
</feature>
<keyword evidence="6" id="KW-0808">Transferase</keyword>
<sequence>MFTGLVEHLGTVTSIKEQDTTSSGGGGWSVTIGQAKPILSDCSIGDSICINGACLTVTEFDEDSFKVGLAPETLARTDLGDLKVGSKVNLERAMATGARYGGHFVQGHVDSTARIVSRQPDGNSIRLIFELPESAEHYMEAIIEKGYIALDGTSLTITEVDDTQRRFGVMLIAHTQDKVVLTDKKEGDKINVEIDVVCKNVEKIVKSALQGSGQAGGAIEALVEKVVERTLRKHQLI</sequence>
<dbReference type="InterPro" id="IPR023366">
    <property type="entry name" value="ATP_synth_asu-like_sf"/>
</dbReference>
<name>G7DZQ8_MIXOS</name>
<evidence type="ECO:0000256" key="4">
    <source>
        <dbReference type="ARBA" id="ARBA00013950"/>
    </source>
</evidence>
<dbReference type="PANTHER" id="PTHR21098">
    <property type="entry name" value="RIBOFLAVIN SYNTHASE ALPHA CHAIN"/>
    <property type="match status" value="1"/>
</dbReference>
<evidence type="ECO:0000256" key="3">
    <source>
        <dbReference type="ARBA" id="ARBA00012827"/>
    </source>
</evidence>
<dbReference type="InParanoid" id="G7DZQ8"/>
<dbReference type="CDD" id="cd00402">
    <property type="entry name" value="Riboflavin_synthase_like"/>
    <property type="match status" value="1"/>
</dbReference>
<dbReference type="EC" id="2.5.1.9" evidence="3"/>
<dbReference type="eggNOG" id="KOG3310">
    <property type="taxonomic scope" value="Eukaryota"/>
</dbReference>
<keyword evidence="5" id="KW-0686">Riboflavin biosynthesis</keyword>
<keyword evidence="7" id="KW-0677">Repeat</keyword>
<dbReference type="Proteomes" id="UP000009131">
    <property type="component" value="Unassembled WGS sequence"/>
</dbReference>
<dbReference type="FunFam" id="2.40.30.20:FF:000006">
    <property type="entry name" value="Riboflavin synthase, alpha subunit"/>
    <property type="match status" value="1"/>
</dbReference>
<evidence type="ECO:0000256" key="7">
    <source>
        <dbReference type="ARBA" id="ARBA00022737"/>
    </source>
</evidence>
<dbReference type="Gene3D" id="2.40.30.20">
    <property type="match status" value="2"/>
</dbReference>
<protein>
    <recommendedName>
        <fullName evidence="4">Riboflavin synthase</fullName>
        <ecNumber evidence="3">2.5.1.9</ecNumber>
    </recommendedName>
</protein>
<comment type="pathway">
    <text evidence="2">Cofactor biosynthesis; riboflavin biosynthesis; riboflavin from 2-hydroxy-3-oxobutyl phosphate and 5-amino-6-(D-ribitylamino)uracil: step 2/2.</text>
</comment>
<comment type="caution">
    <text evidence="10">The sequence shown here is derived from an EMBL/GenBank/DDBJ whole genome shotgun (WGS) entry which is preliminary data.</text>
</comment>
<dbReference type="GO" id="GO:0004746">
    <property type="term" value="F:riboflavin synthase activity"/>
    <property type="evidence" value="ECO:0007669"/>
    <property type="project" value="UniProtKB-EC"/>
</dbReference>
<reference evidence="10 11" key="1">
    <citation type="journal article" date="2011" name="J. Gen. Appl. Microbiol.">
        <title>Draft genome sequencing of the enigmatic basidiomycete Mixia osmundae.</title>
        <authorList>
            <person name="Nishida H."/>
            <person name="Nagatsuka Y."/>
            <person name="Sugiyama J."/>
        </authorList>
    </citation>
    <scope>NUCLEOTIDE SEQUENCE [LARGE SCALE GENOMIC DNA]</scope>
    <source>
        <strain evidence="11">CBS 9802 / IAM 14324 / JCM 22182 / KY 12970</strain>
    </source>
</reference>
<evidence type="ECO:0000256" key="5">
    <source>
        <dbReference type="ARBA" id="ARBA00022619"/>
    </source>
</evidence>
<evidence type="ECO:0000259" key="9">
    <source>
        <dbReference type="PROSITE" id="PS51177"/>
    </source>
</evidence>
<dbReference type="HOGENOM" id="CLU_034388_1_1_1"/>
<dbReference type="FunCoup" id="G7DZQ8">
    <property type="interactions" value="105"/>
</dbReference>
<feature type="repeat" description="Lumazine-binding" evidence="8">
    <location>
        <begin position="1"/>
        <end position="103"/>
    </location>
</feature>
<evidence type="ECO:0000256" key="8">
    <source>
        <dbReference type="PROSITE-ProRule" id="PRU00524"/>
    </source>
</evidence>
<dbReference type="InterPro" id="IPR026017">
    <property type="entry name" value="Lumazine-bd_dom"/>
</dbReference>
<dbReference type="EMBL" id="BABT02000074">
    <property type="protein sequence ID" value="GAA96068.1"/>
    <property type="molecule type" value="Genomic_DNA"/>
</dbReference>
<reference evidence="10 11" key="2">
    <citation type="journal article" date="2012" name="Open Biol.">
        <title>Characteristics of nucleosomes and linker DNA regions on the genome of the basidiomycete Mixia osmundae revealed by mono- and dinucleosome mapping.</title>
        <authorList>
            <person name="Nishida H."/>
            <person name="Kondo S."/>
            <person name="Matsumoto T."/>
            <person name="Suzuki Y."/>
            <person name="Yoshikawa H."/>
            <person name="Taylor T.D."/>
            <person name="Sugiyama J."/>
        </authorList>
    </citation>
    <scope>NUCLEOTIDE SEQUENCE [LARGE SCALE GENOMIC DNA]</scope>
    <source>
        <strain evidence="11">CBS 9802 / IAM 14324 / JCM 22182 / KY 12970</strain>
    </source>
</reference>
<proteinExistence type="predicted"/>
<dbReference type="STRING" id="764103.G7DZQ8"/>
<dbReference type="GO" id="GO:0009231">
    <property type="term" value="P:riboflavin biosynthetic process"/>
    <property type="evidence" value="ECO:0007669"/>
    <property type="project" value="UniProtKB-KW"/>
</dbReference>
<evidence type="ECO:0000313" key="10">
    <source>
        <dbReference type="EMBL" id="GAA96068.1"/>
    </source>
</evidence>
<dbReference type="OrthoDB" id="10258924at2759"/>